<organism evidence="2 3">
    <name type="scientific">Podospora didyma</name>
    <dbReference type="NCBI Taxonomy" id="330526"/>
    <lineage>
        <taxon>Eukaryota</taxon>
        <taxon>Fungi</taxon>
        <taxon>Dikarya</taxon>
        <taxon>Ascomycota</taxon>
        <taxon>Pezizomycotina</taxon>
        <taxon>Sordariomycetes</taxon>
        <taxon>Sordariomycetidae</taxon>
        <taxon>Sordariales</taxon>
        <taxon>Podosporaceae</taxon>
        <taxon>Podospora</taxon>
    </lineage>
</organism>
<gene>
    <name evidence="2" type="ORF">B0H63DRAFT_529139</name>
</gene>
<proteinExistence type="predicted"/>
<evidence type="ECO:0000256" key="1">
    <source>
        <dbReference type="SAM" id="SignalP"/>
    </source>
</evidence>
<reference evidence="2" key="2">
    <citation type="submission" date="2023-06" db="EMBL/GenBank/DDBJ databases">
        <authorList>
            <consortium name="Lawrence Berkeley National Laboratory"/>
            <person name="Haridas S."/>
            <person name="Hensen N."/>
            <person name="Bonometti L."/>
            <person name="Westerberg I."/>
            <person name="Brannstrom I.O."/>
            <person name="Guillou S."/>
            <person name="Cros-Aarteil S."/>
            <person name="Calhoun S."/>
            <person name="Kuo A."/>
            <person name="Mondo S."/>
            <person name="Pangilinan J."/>
            <person name="Riley R."/>
            <person name="LaButti K."/>
            <person name="Andreopoulos B."/>
            <person name="Lipzen A."/>
            <person name="Chen C."/>
            <person name="Yanf M."/>
            <person name="Daum C."/>
            <person name="Ng V."/>
            <person name="Clum A."/>
            <person name="Steindorff A."/>
            <person name="Ohm R."/>
            <person name="Martin F."/>
            <person name="Silar P."/>
            <person name="Natvig D."/>
            <person name="Lalanne C."/>
            <person name="Gautier V."/>
            <person name="Ament-velasquez S.L."/>
            <person name="Kruys A."/>
            <person name="Hutchinson M.I."/>
            <person name="Powell A.J."/>
            <person name="Barry K."/>
            <person name="Miller A.N."/>
            <person name="Grigoriev I.V."/>
            <person name="Debuchy R."/>
            <person name="Gladieux P."/>
            <person name="Thoren M.H."/>
            <person name="Johannesson H."/>
        </authorList>
    </citation>
    <scope>NUCLEOTIDE SEQUENCE</scope>
    <source>
        <strain evidence="2">CBS 232.78</strain>
    </source>
</reference>
<comment type="caution">
    <text evidence="2">The sequence shown here is derived from an EMBL/GenBank/DDBJ whole genome shotgun (WGS) entry which is preliminary data.</text>
</comment>
<keyword evidence="1" id="KW-0732">Signal</keyword>
<evidence type="ECO:0000313" key="3">
    <source>
        <dbReference type="Proteomes" id="UP001285441"/>
    </source>
</evidence>
<feature type="signal peptide" evidence="1">
    <location>
        <begin position="1"/>
        <end position="20"/>
    </location>
</feature>
<protein>
    <submittedName>
        <fullName evidence="2">Uncharacterized protein</fullName>
    </submittedName>
</protein>
<feature type="chain" id="PRO_5042281632" evidence="1">
    <location>
        <begin position="21"/>
        <end position="162"/>
    </location>
</feature>
<reference evidence="2" key="1">
    <citation type="journal article" date="2023" name="Mol. Phylogenet. Evol.">
        <title>Genome-scale phylogeny and comparative genomics of the fungal order Sordariales.</title>
        <authorList>
            <person name="Hensen N."/>
            <person name="Bonometti L."/>
            <person name="Westerberg I."/>
            <person name="Brannstrom I.O."/>
            <person name="Guillou S."/>
            <person name="Cros-Aarteil S."/>
            <person name="Calhoun S."/>
            <person name="Haridas S."/>
            <person name="Kuo A."/>
            <person name="Mondo S."/>
            <person name="Pangilinan J."/>
            <person name="Riley R."/>
            <person name="LaButti K."/>
            <person name="Andreopoulos B."/>
            <person name="Lipzen A."/>
            <person name="Chen C."/>
            <person name="Yan M."/>
            <person name="Daum C."/>
            <person name="Ng V."/>
            <person name="Clum A."/>
            <person name="Steindorff A."/>
            <person name="Ohm R.A."/>
            <person name="Martin F."/>
            <person name="Silar P."/>
            <person name="Natvig D.O."/>
            <person name="Lalanne C."/>
            <person name="Gautier V."/>
            <person name="Ament-Velasquez S.L."/>
            <person name="Kruys A."/>
            <person name="Hutchinson M.I."/>
            <person name="Powell A.J."/>
            <person name="Barry K."/>
            <person name="Miller A.N."/>
            <person name="Grigoriev I.V."/>
            <person name="Debuchy R."/>
            <person name="Gladieux P."/>
            <person name="Hiltunen Thoren M."/>
            <person name="Johannesson H."/>
        </authorList>
    </citation>
    <scope>NUCLEOTIDE SEQUENCE</scope>
    <source>
        <strain evidence="2">CBS 232.78</strain>
    </source>
</reference>
<evidence type="ECO:0000313" key="2">
    <source>
        <dbReference type="EMBL" id="KAK3368771.1"/>
    </source>
</evidence>
<accession>A0AAE0N2R6</accession>
<dbReference type="Proteomes" id="UP001285441">
    <property type="component" value="Unassembled WGS sequence"/>
</dbReference>
<name>A0AAE0N2R6_9PEZI</name>
<dbReference type="EMBL" id="JAULSW010000010">
    <property type="protein sequence ID" value="KAK3368771.1"/>
    <property type="molecule type" value="Genomic_DNA"/>
</dbReference>
<sequence>MQLSIVLVGLVSLLATSVSASPSPVDPGNPRGVILGTCTTGGNGVCNVRELHHEAVAKGNGRGWKDKAIPCSPDKKPDAPAKSPFESYKNRTEIEGIRNRQMHSLYAEMTFQCAIPAYQSSLVPTEIQKKAMDQALIFEEHMNRNGFMPAIFNMGWEKTSVL</sequence>
<dbReference type="AlphaFoldDB" id="A0AAE0N2R6"/>
<keyword evidence="3" id="KW-1185">Reference proteome</keyword>